<dbReference type="PANTHER" id="PTHR43433">
    <property type="entry name" value="HYDROLASE, ALPHA/BETA FOLD FAMILY PROTEIN"/>
    <property type="match status" value="1"/>
</dbReference>
<dbReference type="VEuPathDB" id="FungiDB:BLGHR1_15489"/>
<feature type="region of interest" description="Disordered" evidence="1">
    <location>
        <begin position="355"/>
        <end position="429"/>
    </location>
</feature>
<dbReference type="AlphaFoldDB" id="A0A383UWJ6"/>
<feature type="region of interest" description="Disordered" evidence="1">
    <location>
        <begin position="811"/>
        <end position="831"/>
    </location>
</feature>
<proteinExistence type="predicted"/>
<organism evidence="3 4">
    <name type="scientific">Blumeria hordei</name>
    <name type="common">Barley powdery mildew</name>
    <name type="synonym">Blumeria graminis f. sp. hordei</name>
    <dbReference type="NCBI Taxonomy" id="2867405"/>
    <lineage>
        <taxon>Eukaryota</taxon>
        <taxon>Fungi</taxon>
        <taxon>Dikarya</taxon>
        <taxon>Ascomycota</taxon>
        <taxon>Pezizomycotina</taxon>
        <taxon>Leotiomycetes</taxon>
        <taxon>Erysiphales</taxon>
        <taxon>Erysiphaceae</taxon>
        <taxon>Blumeria</taxon>
    </lineage>
</organism>
<feature type="domain" description="AB hydrolase-1" evidence="2">
    <location>
        <begin position="491"/>
        <end position="570"/>
    </location>
</feature>
<feature type="compositionally biased region" description="Basic and acidic residues" evidence="1">
    <location>
        <begin position="196"/>
        <end position="206"/>
    </location>
</feature>
<dbReference type="Gene3D" id="3.40.50.1820">
    <property type="entry name" value="alpha/beta hydrolase"/>
    <property type="match status" value="1"/>
</dbReference>
<feature type="region of interest" description="Disordered" evidence="1">
    <location>
        <begin position="128"/>
        <end position="248"/>
    </location>
</feature>
<feature type="compositionally biased region" description="Polar residues" evidence="1">
    <location>
        <begin position="286"/>
        <end position="301"/>
    </location>
</feature>
<feature type="compositionally biased region" description="Low complexity" evidence="1">
    <location>
        <begin position="396"/>
        <end position="408"/>
    </location>
</feature>
<dbReference type="EMBL" id="UNSH01000067">
    <property type="protein sequence ID" value="SZF04691.1"/>
    <property type="molecule type" value="Genomic_DNA"/>
</dbReference>
<feature type="compositionally biased region" description="Pro residues" evidence="1">
    <location>
        <begin position="68"/>
        <end position="77"/>
    </location>
</feature>
<name>A0A383UWJ6_BLUHO</name>
<feature type="compositionally biased region" description="Polar residues" evidence="1">
    <location>
        <begin position="234"/>
        <end position="248"/>
    </location>
</feature>
<dbReference type="InterPro" id="IPR000073">
    <property type="entry name" value="AB_hydrolase_1"/>
</dbReference>
<feature type="region of interest" description="Disordered" evidence="1">
    <location>
        <begin position="616"/>
        <end position="650"/>
    </location>
</feature>
<feature type="region of interest" description="Disordered" evidence="1">
    <location>
        <begin position="59"/>
        <end position="86"/>
    </location>
</feature>
<dbReference type="SUPFAM" id="SSF53474">
    <property type="entry name" value="alpha/beta-Hydrolases"/>
    <property type="match status" value="1"/>
</dbReference>
<evidence type="ECO:0000259" key="2">
    <source>
        <dbReference type="Pfam" id="PF00561"/>
    </source>
</evidence>
<evidence type="ECO:0000313" key="4">
    <source>
        <dbReference type="Proteomes" id="UP000275772"/>
    </source>
</evidence>
<sequence>MVPNATQPETYRATASERRLSMLGLSAATSINQVQMRSTSPEVISSLITSLSNIRTSQALDQSVPSPHDSPPSPHPKPVARGHHLSQTYGDTCSTIADFEIDYNLHQHSAMQREMWREHSIDDLAASPPVIKTGKSPSCHPVTLMPKVPPQNFSSLRNLFGSKSRPSSRPSSKDSDLIETRSIGNLSIEPGYVSSESRRGSTDTRGKRQRRLIYTNSKEKLCGQGQEQERKKCSNANSDNRSGWKRLSTTSSFMDQNAIGEDFEARFDWGTADLNVTIPKRESSLLNPKFSTQGSRRPSQIKTREVTTDPSVPHYDNHDGCANEVAGNETSSAAHNQYLETVDYLLTDHPSLLCKIQPKSSPSSPLSDTDQSLTNQVSPDMIVPELIPNIRKSRRSGNSNSSRQTRNSKVVAPETNIADERPSSADSIDHDVEEYVSSPRLSQKIRHPQTGRIISFSEVGDPEGFAVFCCVGMGLTRYITAFYDELALTLKLRLITPDRPGVGGSEPYANGTATPLSWPDDVYAICQALKITKFSILAHSAGAIYALATALRMPQHIRGRVHLLAPWIPPSQMSVIGGQVGMPPIHSLPTSQRILRALPTPLLKAANSSLMGVTRNSMTSSLPKQRRVKRRSIGRDSSGQPVRNSSSLGIERESVTRNSLGFLDATEMSFRNLNVTDLDSDAAILAAAANTLAVQERQNIYESRLTNAIWNLATQGANPAIDLLVCLERRHTIGFRYVDITRSVVIHHGSKDTRVPLENVRWMGKTMKRCDVRVLEGEGHSLMASASIMSSILTEIAMEWEDWMKVTNITAGHRGEGKPRSSREVTSAGVL</sequence>
<gene>
    <name evidence="3" type="ORF">BLGHR1_15489</name>
</gene>
<dbReference type="InterPro" id="IPR050471">
    <property type="entry name" value="AB_hydrolase"/>
</dbReference>
<evidence type="ECO:0000313" key="3">
    <source>
        <dbReference type="EMBL" id="SZF04691.1"/>
    </source>
</evidence>
<protein>
    <recommendedName>
        <fullName evidence="2">AB hydrolase-1 domain-containing protein</fullName>
    </recommendedName>
</protein>
<feature type="compositionally biased region" description="Basic and acidic residues" evidence="1">
    <location>
        <begin position="418"/>
        <end position="429"/>
    </location>
</feature>
<feature type="region of interest" description="Disordered" evidence="1">
    <location>
        <begin position="286"/>
        <end position="315"/>
    </location>
</feature>
<evidence type="ECO:0000256" key="1">
    <source>
        <dbReference type="SAM" id="MobiDB-lite"/>
    </source>
</evidence>
<accession>A0A383UWJ6</accession>
<feature type="compositionally biased region" description="Basic and acidic residues" evidence="1">
    <location>
        <begin position="813"/>
        <end position="823"/>
    </location>
</feature>
<dbReference type="InterPro" id="IPR029058">
    <property type="entry name" value="AB_hydrolase_fold"/>
</dbReference>
<dbReference type="Pfam" id="PF00561">
    <property type="entry name" value="Abhydrolase_1"/>
    <property type="match status" value="1"/>
</dbReference>
<dbReference type="Proteomes" id="UP000275772">
    <property type="component" value="Unassembled WGS sequence"/>
</dbReference>
<feature type="compositionally biased region" description="Polar residues" evidence="1">
    <location>
        <begin position="635"/>
        <end position="648"/>
    </location>
</feature>
<feature type="compositionally biased region" description="Basic and acidic residues" evidence="1">
    <location>
        <begin position="217"/>
        <end position="232"/>
    </location>
</feature>
<feature type="compositionally biased region" description="Polar residues" evidence="1">
    <location>
        <begin position="358"/>
        <end position="378"/>
    </location>
</feature>
<reference evidence="3 4" key="1">
    <citation type="submission" date="2017-11" db="EMBL/GenBank/DDBJ databases">
        <authorList>
            <person name="Kracher B."/>
        </authorList>
    </citation>
    <scope>NUCLEOTIDE SEQUENCE [LARGE SCALE GENOMIC DNA]</scope>
    <source>
        <strain evidence="3 4">RACE1</strain>
    </source>
</reference>
<dbReference type="PANTHER" id="PTHR43433:SF10">
    <property type="entry name" value="AB HYDROLASE-1 DOMAIN-CONTAINING PROTEIN"/>
    <property type="match status" value="1"/>
</dbReference>